<comment type="cofactor">
    <cofactor evidence="1">
        <name>Zn(2+)</name>
        <dbReference type="ChEBI" id="CHEBI:29105"/>
    </cofactor>
</comment>
<proteinExistence type="inferred from homology"/>
<gene>
    <name evidence="11" type="ORF">AVDCRST_MAG26-3412</name>
</gene>
<organism evidence="11">
    <name type="scientific">uncultured Chloroflexia bacterium</name>
    <dbReference type="NCBI Taxonomy" id="1672391"/>
    <lineage>
        <taxon>Bacteria</taxon>
        <taxon>Bacillati</taxon>
        <taxon>Chloroflexota</taxon>
        <taxon>Chloroflexia</taxon>
        <taxon>environmental samples</taxon>
    </lineage>
</organism>
<name>A0A6J4JLE0_9CHLR</name>
<dbReference type="EC" id="4.1.2.50" evidence="4"/>
<dbReference type="PANTHER" id="PTHR12589:SF7">
    <property type="entry name" value="6-PYRUVOYL TETRAHYDROBIOPTERIN SYNTHASE"/>
    <property type="match status" value="1"/>
</dbReference>
<evidence type="ECO:0000256" key="7">
    <source>
        <dbReference type="ARBA" id="ARBA00022833"/>
    </source>
</evidence>
<dbReference type="GO" id="GO:0046872">
    <property type="term" value="F:metal ion binding"/>
    <property type="evidence" value="ECO:0007669"/>
    <property type="project" value="UniProtKB-KW"/>
</dbReference>
<dbReference type="InterPro" id="IPR038418">
    <property type="entry name" value="6-PTP_synth/QueD_sf"/>
</dbReference>
<dbReference type="PANTHER" id="PTHR12589">
    <property type="entry name" value="PYRUVOYL TETRAHYDROBIOPTERIN SYNTHASE"/>
    <property type="match status" value="1"/>
</dbReference>
<evidence type="ECO:0000256" key="10">
    <source>
        <dbReference type="ARBA" id="ARBA00048807"/>
    </source>
</evidence>
<comment type="pathway">
    <text evidence="2">Purine metabolism; 7-cyano-7-deazaguanine biosynthesis.</text>
</comment>
<keyword evidence="8" id="KW-0456">Lyase</keyword>
<dbReference type="EMBL" id="CADCTK010000798">
    <property type="protein sequence ID" value="CAA9281570.1"/>
    <property type="molecule type" value="Genomic_DNA"/>
</dbReference>
<dbReference type="Pfam" id="PF01242">
    <property type="entry name" value="PTPS"/>
    <property type="match status" value="1"/>
</dbReference>
<evidence type="ECO:0000256" key="9">
    <source>
        <dbReference type="ARBA" id="ARBA00031449"/>
    </source>
</evidence>
<dbReference type="InterPro" id="IPR007115">
    <property type="entry name" value="6-PTP_synth/QueD"/>
</dbReference>
<comment type="catalytic activity">
    <reaction evidence="10">
        <text>7,8-dihydroneopterin 3'-triphosphate + H2O = 6-carboxy-5,6,7,8-tetrahydropterin + triphosphate + acetaldehyde + 2 H(+)</text>
        <dbReference type="Rhea" id="RHEA:27966"/>
        <dbReference type="ChEBI" id="CHEBI:15343"/>
        <dbReference type="ChEBI" id="CHEBI:15377"/>
        <dbReference type="ChEBI" id="CHEBI:15378"/>
        <dbReference type="ChEBI" id="CHEBI:18036"/>
        <dbReference type="ChEBI" id="CHEBI:58462"/>
        <dbReference type="ChEBI" id="CHEBI:61032"/>
        <dbReference type="EC" id="4.1.2.50"/>
    </reaction>
</comment>
<keyword evidence="6" id="KW-0479">Metal-binding</keyword>
<evidence type="ECO:0000256" key="5">
    <source>
        <dbReference type="ARBA" id="ARBA00018141"/>
    </source>
</evidence>
<reference evidence="11" key="1">
    <citation type="submission" date="2020-02" db="EMBL/GenBank/DDBJ databases">
        <authorList>
            <person name="Meier V. D."/>
        </authorList>
    </citation>
    <scope>NUCLEOTIDE SEQUENCE</scope>
    <source>
        <strain evidence="11">AVDCRST_MAG26</strain>
    </source>
</reference>
<sequence>MIEERPHAGEFQIHVSKDYLTFCAGHFITYDGSQCETLHGHNYRASITIGGDVDENYYVINFVTVKRMMKQLCDELDHRMLLPEQNPRIALAVEGDNVTASYKQRHYSFPRADVVLLPIPNTTAEMLARHICRRAITWLGDAGVTHFTFVEVEVEESPGQSATYREVSVARMRD</sequence>
<keyword evidence="7" id="KW-0862">Zinc</keyword>
<evidence type="ECO:0000256" key="1">
    <source>
        <dbReference type="ARBA" id="ARBA00001947"/>
    </source>
</evidence>
<dbReference type="AlphaFoldDB" id="A0A6J4JLE0"/>
<evidence type="ECO:0000256" key="8">
    <source>
        <dbReference type="ARBA" id="ARBA00023239"/>
    </source>
</evidence>
<dbReference type="Gene3D" id="3.30.479.10">
    <property type="entry name" value="6-pyruvoyl tetrahydropterin synthase/QueD"/>
    <property type="match status" value="1"/>
</dbReference>
<evidence type="ECO:0000313" key="11">
    <source>
        <dbReference type="EMBL" id="CAA9281570.1"/>
    </source>
</evidence>
<dbReference type="SUPFAM" id="SSF55620">
    <property type="entry name" value="Tetrahydrobiopterin biosynthesis enzymes-like"/>
    <property type="match status" value="1"/>
</dbReference>
<accession>A0A6J4JLE0</accession>
<evidence type="ECO:0000256" key="4">
    <source>
        <dbReference type="ARBA" id="ARBA00012982"/>
    </source>
</evidence>
<dbReference type="GO" id="GO:0070497">
    <property type="term" value="F:6-carboxytetrahydropterin synthase activity"/>
    <property type="evidence" value="ECO:0007669"/>
    <property type="project" value="UniProtKB-EC"/>
</dbReference>
<evidence type="ECO:0000256" key="3">
    <source>
        <dbReference type="ARBA" id="ARBA00008900"/>
    </source>
</evidence>
<evidence type="ECO:0000256" key="2">
    <source>
        <dbReference type="ARBA" id="ARBA00005061"/>
    </source>
</evidence>
<dbReference type="UniPathway" id="UPA00391"/>
<comment type="similarity">
    <text evidence="3">Belongs to the PTPS family. QueD subfamily.</text>
</comment>
<protein>
    <recommendedName>
        <fullName evidence="5">6-carboxy-5,6,7,8-tetrahydropterin synthase</fullName>
        <ecNumber evidence="4">4.1.2.50</ecNumber>
    </recommendedName>
    <alternativeName>
        <fullName evidence="9">Queuosine biosynthesis protein QueD</fullName>
    </alternativeName>
</protein>
<evidence type="ECO:0000256" key="6">
    <source>
        <dbReference type="ARBA" id="ARBA00022723"/>
    </source>
</evidence>